<proteinExistence type="predicted"/>
<evidence type="ECO:0000313" key="1">
    <source>
        <dbReference type="EMBL" id="JAE34898.1"/>
    </source>
</evidence>
<reference evidence="1" key="2">
    <citation type="journal article" date="2015" name="Data Brief">
        <title>Shoot transcriptome of the giant reed, Arundo donax.</title>
        <authorList>
            <person name="Barrero R.A."/>
            <person name="Guerrero F.D."/>
            <person name="Moolhuijzen P."/>
            <person name="Goolsby J.A."/>
            <person name="Tidwell J."/>
            <person name="Bellgard S.E."/>
            <person name="Bellgard M.I."/>
        </authorList>
    </citation>
    <scope>NUCLEOTIDE SEQUENCE</scope>
    <source>
        <tissue evidence="1">Shoot tissue taken approximately 20 cm above the soil surface</tissue>
    </source>
</reference>
<protein>
    <submittedName>
        <fullName evidence="1">Uncharacterized protein</fullName>
    </submittedName>
</protein>
<reference evidence="1" key="1">
    <citation type="submission" date="2014-09" db="EMBL/GenBank/DDBJ databases">
        <authorList>
            <person name="Magalhaes I.L.F."/>
            <person name="Oliveira U."/>
            <person name="Santos F.R."/>
            <person name="Vidigal T.H.D.A."/>
            <person name="Brescovit A.D."/>
            <person name="Santos A.J."/>
        </authorList>
    </citation>
    <scope>NUCLEOTIDE SEQUENCE</scope>
    <source>
        <tissue evidence="1">Shoot tissue taken approximately 20 cm above the soil surface</tissue>
    </source>
</reference>
<dbReference type="EMBL" id="GBRH01162998">
    <property type="protein sequence ID" value="JAE34898.1"/>
    <property type="molecule type" value="Transcribed_RNA"/>
</dbReference>
<sequence length="26" mass="2830">MGCSYNCIPNYGVKTKIILNCGPTCH</sequence>
<organism evidence="1">
    <name type="scientific">Arundo donax</name>
    <name type="common">Giant reed</name>
    <name type="synonym">Donax arundinaceus</name>
    <dbReference type="NCBI Taxonomy" id="35708"/>
    <lineage>
        <taxon>Eukaryota</taxon>
        <taxon>Viridiplantae</taxon>
        <taxon>Streptophyta</taxon>
        <taxon>Embryophyta</taxon>
        <taxon>Tracheophyta</taxon>
        <taxon>Spermatophyta</taxon>
        <taxon>Magnoliopsida</taxon>
        <taxon>Liliopsida</taxon>
        <taxon>Poales</taxon>
        <taxon>Poaceae</taxon>
        <taxon>PACMAD clade</taxon>
        <taxon>Arundinoideae</taxon>
        <taxon>Arundineae</taxon>
        <taxon>Arundo</taxon>
    </lineage>
</organism>
<name>A0A0A9HPQ1_ARUDO</name>
<accession>A0A0A9HPQ1</accession>
<dbReference type="AlphaFoldDB" id="A0A0A9HPQ1"/>